<comment type="caution">
    <text evidence="1">The sequence shown here is derived from an EMBL/GenBank/DDBJ whole genome shotgun (WGS) entry which is preliminary data.</text>
</comment>
<name>A0A7J9NVZ4_METMI</name>
<evidence type="ECO:0000313" key="2">
    <source>
        <dbReference type="Proteomes" id="UP000564425"/>
    </source>
</evidence>
<accession>A0A7J9NVZ4</accession>
<protein>
    <submittedName>
        <fullName evidence="1">Uncharacterized protein</fullName>
    </submittedName>
</protein>
<dbReference type="AlphaFoldDB" id="A0A7J9NVZ4"/>
<dbReference type="EMBL" id="JACDUH010000003">
    <property type="protein sequence ID" value="MBA2851868.1"/>
    <property type="molecule type" value="Genomic_DNA"/>
</dbReference>
<dbReference type="Proteomes" id="UP000564425">
    <property type="component" value="Unassembled WGS sequence"/>
</dbReference>
<proteinExistence type="predicted"/>
<evidence type="ECO:0000313" key="1">
    <source>
        <dbReference type="EMBL" id="MBA2851868.1"/>
    </source>
</evidence>
<organism evidence="1 2">
    <name type="scientific">Methanococcus maripaludis</name>
    <name type="common">Methanococcus deltae</name>
    <dbReference type="NCBI Taxonomy" id="39152"/>
    <lineage>
        <taxon>Archaea</taxon>
        <taxon>Methanobacteriati</taxon>
        <taxon>Methanobacteriota</taxon>
        <taxon>Methanomada group</taxon>
        <taxon>Methanococci</taxon>
        <taxon>Methanococcales</taxon>
        <taxon>Methanococcaceae</taxon>
        <taxon>Methanococcus</taxon>
    </lineage>
</organism>
<reference evidence="1 2" key="1">
    <citation type="submission" date="2020-07" db="EMBL/GenBank/DDBJ databases">
        <title>Genomic Encyclopedia of Type Strains, Phase IV (KMG-V): Genome sequencing to study the core and pangenomes of soil and plant-associated prokaryotes.</title>
        <authorList>
            <person name="Whitman W."/>
        </authorList>
    </citation>
    <scope>NUCLEOTIDE SEQUENCE [LARGE SCALE GENOMIC DNA]</scope>
    <source>
        <strain evidence="1 2">A1</strain>
    </source>
</reference>
<sequence>MKPDIRPMRYSNDRLREPEILFYERLYGFRCLGLSYGTHPAAYIELPEEYVGVFGNYSFYDMVVSVYGGVTFAQKGGDLDSMLKGYWIGWDYMHLGDKFGKFGALAEHSSKSWTSEDLYKHCKAAAKQLFEFIGEKMEVIEIKSADGVQLVKVKKSDLDQIKTLAVEYSHGYAMDAPKYQCAFTEFLQKEGIVVITDDVIAAVIQL</sequence>
<dbReference type="RefSeq" id="WP_181501687.1">
    <property type="nucleotide sequence ID" value="NZ_JACDUH010000003.1"/>
</dbReference>
<gene>
    <name evidence="1" type="ORF">HNP86_002027</name>
</gene>